<protein>
    <submittedName>
        <fullName evidence="1">Uncharacterized protein</fullName>
    </submittedName>
</protein>
<reference evidence="1" key="2">
    <citation type="journal article" date="2022" name="Microbiol. Resour. Announc.">
        <title>Metagenome Sequencing to Explore Phylogenomics of Terrestrial Cyanobacteria.</title>
        <authorList>
            <person name="Ward R.D."/>
            <person name="Stajich J.E."/>
            <person name="Johansen J.R."/>
            <person name="Huntemann M."/>
            <person name="Clum A."/>
            <person name="Foster B."/>
            <person name="Foster B."/>
            <person name="Roux S."/>
            <person name="Palaniappan K."/>
            <person name="Varghese N."/>
            <person name="Mukherjee S."/>
            <person name="Reddy T.B.K."/>
            <person name="Daum C."/>
            <person name="Copeland A."/>
            <person name="Chen I.A."/>
            <person name="Ivanova N.N."/>
            <person name="Kyrpides N.C."/>
            <person name="Shapiro N."/>
            <person name="Eloe-Fadrosh E.A."/>
            <person name="Pietrasiak N."/>
        </authorList>
    </citation>
    <scope>NUCLEOTIDE SEQUENCE</scope>
    <source>
        <strain evidence="1">CPER-KK1</strain>
    </source>
</reference>
<dbReference type="Proteomes" id="UP000753908">
    <property type="component" value="Unassembled WGS sequence"/>
</dbReference>
<comment type="caution">
    <text evidence="1">The sequence shown here is derived from an EMBL/GenBank/DDBJ whole genome shotgun (WGS) entry which is preliminary data.</text>
</comment>
<evidence type="ECO:0000313" key="2">
    <source>
        <dbReference type="Proteomes" id="UP000753908"/>
    </source>
</evidence>
<reference evidence="1" key="1">
    <citation type="submission" date="2021-05" db="EMBL/GenBank/DDBJ databases">
        <authorList>
            <person name="Pietrasiak N."/>
            <person name="Ward R."/>
            <person name="Stajich J.E."/>
            <person name="Kurbessoian T."/>
        </authorList>
    </citation>
    <scope>NUCLEOTIDE SEQUENCE</scope>
    <source>
        <strain evidence="1">CPER-KK1</strain>
    </source>
</reference>
<proteinExistence type="predicted"/>
<organism evidence="1 2">
    <name type="scientific">Symplocastrum torsivum CPER-KK1</name>
    <dbReference type="NCBI Taxonomy" id="450513"/>
    <lineage>
        <taxon>Bacteria</taxon>
        <taxon>Bacillati</taxon>
        <taxon>Cyanobacteriota</taxon>
        <taxon>Cyanophyceae</taxon>
        <taxon>Oscillatoriophycideae</taxon>
        <taxon>Oscillatoriales</taxon>
        <taxon>Microcoleaceae</taxon>
        <taxon>Symplocastrum</taxon>
    </lineage>
</organism>
<evidence type="ECO:0000313" key="1">
    <source>
        <dbReference type="EMBL" id="MBW4544077.1"/>
    </source>
</evidence>
<sequence length="436" mass="48133">MTFLSTRNGNQPPTTVEIIDDHILIRDLEIHHSEAAYYLRQLPHLQQEAALVGIFEMGFACRQFAQARQDTAFVEQRMQSLLVEFQQAVRGIAQSFEQELVSQIGAENGQVLAPLKTQIDQTATVLTMQVDSVKTLLAQDIDPSKENSVLGNALKTIRDLLNPKLSDSIQGAFDTTIQNVTAEKGTLAQTVRSVVSEAVKPLAEEVDKLAREIRDKAVTASVLEQTLVKGITYEEAVVVELQDWSKVCGAEVHYVAKENRPGDILLKLTANSIATIEISIIIEARNRPSERWGRQLISKRLTKAMAIHQANTAIFLSSSQEGLAQEIGIWALGECEYGIWVATTHELLAVAIQFLIVRQQLATQQAFNSKLDARAIEAQMQQIQSSLNYINQINTHVTQLQQQAEGIRTKAKAMRAEIKSALALGSEALGAIKSES</sequence>
<accession>A0A951U8R7</accession>
<name>A0A951U8R7_9CYAN</name>
<dbReference type="AlphaFoldDB" id="A0A951U8R7"/>
<dbReference type="EMBL" id="JAHHIF010000006">
    <property type="protein sequence ID" value="MBW4544077.1"/>
    <property type="molecule type" value="Genomic_DNA"/>
</dbReference>
<gene>
    <name evidence="1" type="ORF">KME25_06500</name>
</gene>